<sequence>MGKYQSGLTVEGGMRNIEVEDEAVIDLTSLFIEVYDKNLKSTVSAHFPVLCGHLIVKKMQAYLCIYIRGWCKGH</sequence>
<proteinExistence type="predicted"/>
<evidence type="ECO:0000313" key="4">
    <source>
        <dbReference type="Proteomes" id="UP001339962"/>
    </source>
</evidence>
<comment type="caution">
    <text evidence="2">The sequence shown here is derived from an EMBL/GenBank/DDBJ whole genome shotgun (WGS) entry which is preliminary data.</text>
</comment>
<evidence type="ECO:0000313" key="3">
    <source>
        <dbReference type="Proteomes" id="UP001213979"/>
    </source>
</evidence>
<gene>
    <name evidence="2" type="ORF">P9850_10140</name>
    <name evidence="1" type="ORF">PNH38_10055</name>
</gene>
<protein>
    <submittedName>
        <fullName evidence="2">Uncharacterized protein</fullName>
    </submittedName>
</protein>
<dbReference type="RefSeq" id="WP_066147962.1">
    <property type="nucleotide sequence ID" value="NZ_JACIDF010000004.1"/>
</dbReference>
<dbReference type="EMBL" id="JARTLI010000017">
    <property type="protein sequence ID" value="MED5052211.1"/>
    <property type="molecule type" value="Genomic_DNA"/>
</dbReference>
<organism evidence="2 4">
    <name type="scientific">Anoxybacteroides rupiense</name>
    <dbReference type="NCBI Taxonomy" id="311460"/>
    <lineage>
        <taxon>Bacteria</taxon>
        <taxon>Bacillati</taxon>
        <taxon>Bacillota</taxon>
        <taxon>Bacilli</taxon>
        <taxon>Bacillales</taxon>
        <taxon>Anoxybacillaceae</taxon>
        <taxon>Anoxybacteroides</taxon>
    </lineage>
</organism>
<evidence type="ECO:0000313" key="1">
    <source>
        <dbReference type="EMBL" id="MDE8564233.1"/>
    </source>
</evidence>
<reference evidence="2 4" key="2">
    <citation type="submission" date="2023-03" db="EMBL/GenBank/DDBJ databases">
        <title>Bacillus Genome Sequencing.</title>
        <authorList>
            <person name="Dunlap C."/>
        </authorList>
    </citation>
    <scope>NUCLEOTIDE SEQUENCE [LARGE SCALE GENOMIC DNA]</scope>
    <source>
        <strain evidence="2 4">NRS-38</strain>
    </source>
</reference>
<dbReference type="Proteomes" id="UP001213979">
    <property type="component" value="Unassembled WGS sequence"/>
</dbReference>
<reference evidence="1 3" key="1">
    <citation type="submission" date="2023-01" db="EMBL/GenBank/DDBJ databases">
        <title>Genome-based reclassification of Anoxybacillus geothermalis as a later heterotypic synonym of Anoxybacillus rupiensis.</title>
        <authorList>
            <person name="Inan Bektas K."/>
            <person name="Canakci S."/>
            <person name="Belduz A.A."/>
            <person name="Guler H.H."/>
        </authorList>
    </citation>
    <scope>NUCLEOTIDE SEQUENCE [LARGE SCALE GENOMIC DNA]</scope>
    <source>
        <strain evidence="1 3">DSM 17127</strain>
    </source>
</reference>
<dbReference type="Proteomes" id="UP001339962">
    <property type="component" value="Unassembled WGS sequence"/>
</dbReference>
<name>A0ABD5IWA4_9BACL</name>
<evidence type="ECO:0000313" key="2">
    <source>
        <dbReference type="EMBL" id="MED5052211.1"/>
    </source>
</evidence>
<accession>A0ABD5IWA4</accession>
<keyword evidence="3" id="KW-1185">Reference proteome</keyword>
<dbReference type="AlphaFoldDB" id="A0ABD5IWA4"/>
<dbReference type="EMBL" id="JAQOTG010000008">
    <property type="protein sequence ID" value="MDE8564233.1"/>
    <property type="molecule type" value="Genomic_DNA"/>
</dbReference>